<protein>
    <submittedName>
        <fullName evidence="4">Zinc ribbon domain-containing protein</fullName>
    </submittedName>
</protein>
<feature type="transmembrane region" description="Helical" evidence="1">
    <location>
        <begin position="46"/>
        <end position="72"/>
    </location>
</feature>
<dbReference type="EMBL" id="JAQLKE010000018">
    <property type="protein sequence ID" value="MDB7084451.1"/>
    <property type="molecule type" value="Genomic_DNA"/>
</dbReference>
<evidence type="ECO:0000313" key="5">
    <source>
        <dbReference type="Proteomes" id="UP000261032"/>
    </source>
</evidence>
<dbReference type="Pfam" id="PF13240">
    <property type="entry name" value="Zn_Ribbon_1"/>
    <property type="match status" value="1"/>
</dbReference>
<comment type="caution">
    <text evidence="4">The sequence shown here is derived from an EMBL/GenBank/DDBJ whole genome shotgun (WGS) entry which is preliminary data.</text>
</comment>
<keyword evidence="1" id="KW-0472">Membrane</keyword>
<feature type="transmembrane region" description="Helical" evidence="1">
    <location>
        <begin position="78"/>
        <end position="96"/>
    </location>
</feature>
<accession>A0A3E3AFC0</accession>
<gene>
    <name evidence="4" type="ORF">DXB93_09240</name>
    <name evidence="3" type="ORF">PM738_11610</name>
</gene>
<dbReference type="Proteomes" id="UP001211987">
    <property type="component" value="Unassembled WGS sequence"/>
</dbReference>
<proteinExistence type="predicted"/>
<evidence type="ECO:0000313" key="3">
    <source>
        <dbReference type="EMBL" id="MDB7084451.1"/>
    </source>
</evidence>
<keyword evidence="1" id="KW-1133">Transmembrane helix</keyword>
<dbReference type="EMBL" id="QUSL01000012">
    <property type="protein sequence ID" value="RGD85130.1"/>
    <property type="molecule type" value="Genomic_DNA"/>
</dbReference>
<evidence type="ECO:0000313" key="4">
    <source>
        <dbReference type="EMBL" id="RGD85130.1"/>
    </source>
</evidence>
<keyword evidence="1" id="KW-0812">Transmembrane</keyword>
<feature type="domain" description="Zinc-ribbon" evidence="2">
    <location>
        <begin position="3"/>
        <end position="23"/>
    </location>
</feature>
<organism evidence="4 5">
    <name type="scientific">Thomasclavelia ramosa</name>
    <dbReference type="NCBI Taxonomy" id="1547"/>
    <lineage>
        <taxon>Bacteria</taxon>
        <taxon>Bacillati</taxon>
        <taxon>Bacillota</taxon>
        <taxon>Erysipelotrichia</taxon>
        <taxon>Erysipelotrichales</taxon>
        <taxon>Coprobacillaceae</taxon>
        <taxon>Thomasclavelia</taxon>
    </lineage>
</organism>
<reference evidence="3" key="2">
    <citation type="submission" date="2023-01" db="EMBL/GenBank/DDBJ databases">
        <title>Human gut microbiome strain richness.</title>
        <authorList>
            <person name="Chen-Liaw A."/>
        </authorList>
    </citation>
    <scope>NUCLEOTIDE SEQUENCE</scope>
    <source>
        <strain evidence="3">1001217st2_G6_1001217B_191108</strain>
    </source>
</reference>
<feature type="transmembrane region" description="Helical" evidence="1">
    <location>
        <begin position="117"/>
        <end position="138"/>
    </location>
</feature>
<dbReference type="AlphaFoldDB" id="A0A3E3AFC0"/>
<reference evidence="4 5" key="1">
    <citation type="submission" date="2018-08" db="EMBL/GenBank/DDBJ databases">
        <title>A genome reference for cultivated species of the human gut microbiota.</title>
        <authorList>
            <person name="Zou Y."/>
            <person name="Xue W."/>
            <person name="Luo G."/>
        </authorList>
    </citation>
    <scope>NUCLEOTIDE SEQUENCE [LARGE SCALE GENOMIC DNA]</scope>
    <source>
        <strain evidence="4 5">OM06-4</strain>
    </source>
</reference>
<sequence>MECPYCHKEIPQDSAFCYHCGKEISADALKQKNKSKLKKNPRENSWAKLGILLFFIGLIGLDFIAGTIFSAVGGNVKIPYILSSFAYLGAIVCGVLSLRVDKQDRKKGFEPNGNKNYAWVSIVISGFVSLVNFSQVILK</sequence>
<dbReference type="RefSeq" id="WP_003539527.1">
    <property type="nucleotide sequence ID" value="NZ_AP031443.1"/>
</dbReference>
<name>A0A3E3AFC0_9FIRM</name>
<dbReference type="GeneID" id="64197720"/>
<evidence type="ECO:0000259" key="2">
    <source>
        <dbReference type="Pfam" id="PF13240"/>
    </source>
</evidence>
<evidence type="ECO:0000256" key="1">
    <source>
        <dbReference type="SAM" id="Phobius"/>
    </source>
</evidence>
<dbReference type="Proteomes" id="UP000261032">
    <property type="component" value="Unassembled WGS sequence"/>
</dbReference>
<dbReference type="InterPro" id="IPR026870">
    <property type="entry name" value="Zinc_ribbon_dom"/>
</dbReference>